<keyword evidence="3" id="KW-1133">Transmembrane helix</keyword>
<dbReference type="Gene3D" id="3.40.1690.10">
    <property type="entry name" value="secretion proteins EscU"/>
    <property type="match status" value="1"/>
</dbReference>
<dbReference type="InterPro" id="IPR006135">
    <property type="entry name" value="T3SS_substrate_exporter"/>
</dbReference>
<dbReference type="InterPro" id="IPR029025">
    <property type="entry name" value="T3SS_substrate_exporter_C"/>
</dbReference>
<keyword evidence="3" id="KW-0812">Transmembrane</keyword>
<feature type="transmembrane region" description="Helical" evidence="3">
    <location>
        <begin position="88"/>
        <end position="113"/>
    </location>
</feature>
<comment type="similarity">
    <text evidence="1">Belongs to the type III secretion exporter family.</text>
</comment>
<dbReference type="GO" id="GO:0009306">
    <property type="term" value="P:protein secretion"/>
    <property type="evidence" value="ECO:0007669"/>
    <property type="project" value="InterPro"/>
</dbReference>
<dbReference type="SUPFAM" id="SSF160544">
    <property type="entry name" value="EscU C-terminal domain-like"/>
    <property type="match status" value="1"/>
</dbReference>
<name>A0A1X7BQG0_9RHOB</name>
<feature type="compositionally biased region" description="Basic and acidic residues" evidence="2">
    <location>
        <begin position="7"/>
        <end position="24"/>
    </location>
</feature>
<keyword evidence="4" id="KW-0282">Flagellum</keyword>
<dbReference type="Gene3D" id="6.10.250.2080">
    <property type="match status" value="1"/>
</dbReference>
<proteinExistence type="inferred from homology"/>
<dbReference type="PRINTS" id="PR00950">
    <property type="entry name" value="TYPE3IMSPROT"/>
</dbReference>
<gene>
    <name evidence="4" type="primary">flhB</name>
    <name evidence="4" type="ORF">ROA7745_01682</name>
</gene>
<dbReference type="PANTHER" id="PTHR30531:SF12">
    <property type="entry name" value="FLAGELLAR BIOSYNTHETIC PROTEIN FLHB"/>
    <property type="match status" value="1"/>
</dbReference>
<keyword evidence="4" id="KW-0966">Cell projection</keyword>
<dbReference type="EMBL" id="FWXB01000005">
    <property type="protein sequence ID" value="SMC11862.1"/>
    <property type="molecule type" value="Genomic_DNA"/>
</dbReference>
<feature type="region of interest" description="Disordered" evidence="2">
    <location>
        <begin position="1"/>
        <end position="24"/>
    </location>
</feature>
<feature type="transmembrane region" description="Helical" evidence="3">
    <location>
        <begin position="156"/>
        <end position="172"/>
    </location>
</feature>
<evidence type="ECO:0000256" key="2">
    <source>
        <dbReference type="SAM" id="MobiDB-lite"/>
    </source>
</evidence>
<feature type="transmembrane region" description="Helical" evidence="3">
    <location>
        <begin position="34"/>
        <end position="55"/>
    </location>
</feature>
<keyword evidence="4" id="KW-0969">Cilium</keyword>
<protein>
    <submittedName>
        <fullName evidence="4">Flagellar biosynthetic protein FlhB</fullName>
    </submittedName>
</protein>
<reference evidence="4 5" key="1">
    <citation type="submission" date="2017-03" db="EMBL/GenBank/DDBJ databases">
        <authorList>
            <person name="Afonso C.L."/>
            <person name="Miller P.J."/>
            <person name="Scott M.A."/>
            <person name="Spackman E."/>
            <person name="Goraichik I."/>
            <person name="Dimitrov K.M."/>
            <person name="Suarez D.L."/>
            <person name="Swayne D.E."/>
        </authorList>
    </citation>
    <scope>NUCLEOTIDE SEQUENCE [LARGE SCALE GENOMIC DNA]</scope>
    <source>
        <strain evidence="4 5">CECT 7745</strain>
    </source>
</reference>
<keyword evidence="3" id="KW-0472">Membrane</keyword>
<dbReference type="GO" id="GO:0005886">
    <property type="term" value="C:plasma membrane"/>
    <property type="evidence" value="ECO:0007669"/>
    <property type="project" value="TreeGrafter"/>
</dbReference>
<organism evidence="4 5">
    <name type="scientific">Roseovarius aestuarii</name>
    <dbReference type="NCBI Taxonomy" id="475083"/>
    <lineage>
        <taxon>Bacteria</taxon>
        <taxon>Pseudomonadati</taxon>
        <taxon>Pseudomonadota</taxon>
        <taxon>Alphaproteobacteria</taxon>
        <taxon>Rhodobacterales</taxon>
        <taxon>Roseobacteraceae</taxon>
        <taxon>Roseovarius</taxon>
    </lineage>
</organism>
<dbReference type="RefSeq" id="WP_085799832.1">
    <property type="nucleotide sequence ID" value="NZ_FWXB01000005.1"/>
</dbReference>
<feature type="transmembrane region" description="Helical" evidence="3">
    <location>
        <begin position="192"/>
        <end position="214"/>
    </location>
</feature>
<keyword evidence="5" id="KW-1185">Reference proteome</keyword>
<accession>A0A1X7BQG0</accession>
<evidence type="ECO:0000256" key="3">
    <source>
        <dbReference type="SAM" id="Phobius"/>
    </source>
</evidence>
<dbReference type="AlphaFoldDB" id="A0A1X7BQG0"/>
<dbReference type="Pfam" id="PF01312">
    <property type="entry name" value="Bac_export_2"/>
    <property type="match status" value="1"/>
</dbReference>
<evidence type="ECO:0000256" key="1">
    <source>
        <dbReference type="ARBA" id="ARBA00010690"/>
    </source>
</evidence>
<sequence>MAETDSDTEKSHEPTQHKLNEARKKGEIARSADLTTAAAYGGFLLAALAIGSTSVQQVSTSLMVLIDQSTSLAELFFDGHAPSVVGRLLGTICLGLLGWFLIPATMSILSVLAQRGFVFAPNKLAPKASRLNPIQNAKNKYGPSGLFEFGKSFAKLLFYSILLGTFLSYRISDMAGALHSNPKIIGALMAQIIIQFMLVVLIIALGVGAIDYLWQRHDHVRKHRMSHQEVREEYKQQEGDPHMKQQRRQRGAQIASEQMMADVPTADVVLVNPTHYAVALKWSRAKGAAPICVAKGVDHVAHAIKEMAMENGVPVRSDPPTARAVYAGTEIGEEINPEHYRAVAAAIRFAEMMRRKAKSFG</sequence>
<evidence type="ECO:0000313" key="4">
    <source>
        <dbReference type="EMBL" id="SMC11862.1"/>
    </source>
</evidence>
<dbReference type="OrthoDB" id="9807950at2"/>
<evidence type="ECO:0000313" key="5">
    <source>
        <dbReference type="Proteomes" id="UP000193224"/>
    </source>
</evidence>
<dbReference type="Proteomes" id="UP000193224">
    <property type="component" value="Unassembled WGS sequence"/>
</dbReference>
<dbReference type="PANTHER" id="PTHR30531">
    <property type="entry name" value="FLAGELLAR BIOSYNTHETIC PROTEIN FLHB"/>
    <property type="match status" value="1"/>
</dbReference>